<proteinExistence type="predicted"/>
<accession>A0A1L7WL91</accession>
<dbReference type="Gene3D" id="1.25.40.20">
    <property type="entry name" value="Ankyrin repeat-containing domain"/>
    <property type="match status" value="1"/>
</dbReference>
<evidence type="ECO:0000259" key="5">
    <source>
        <dbReference type="Pfam" id="PF24883"/>
    </source>
</evidence>
<dbReference type="Proteomes" id="UP000184330">
    <property type="component" value="Unassembled WGS sequence"/>
</dbReference>
<keyword evidence="3" id="KW-0812">Transmembrane</keyword>
<name>A0A1L7WL91_9HELO</name>
<dbReference type="InterPro" id="IPR054471">
    <property type="entry name" value="GPIID_WHD"/>
</dbReference>
<feature type="domain" description="Nephrocystin 3-like N-terminal" evidence="5">
    <location>
        <begin position="87"/>
        <end position="221"/>
    </location>
</feature>
<dbReference type="PANTHER" id="PTHR10039:SF15">
    <property type="entry name" value="NACHT DOMAIN-CONTAINING PROTEIN"/>
    <property type="match status" value="1"/>
</dbReference>
<keyword evidence="7" id="KW-1185">Reference proteome</keyword>
<dbReference type="SUPFAM" id="SSF48403">
    <property type="entry name" value="Ankyrin repeat"/>
    <property type="match status" value="1"/>
</dbReference>
<dbReference type="InterPro" id="IPR036770">
    <property type="entry name" value="Ankyrin_rpt-contain_sf"/>
</dbReference>
<protein>
    <submittedName>
        <fullName evidence="6">Uncharacterized protein</fullName>
    </submittedName>
</protein>
<dbReference type="SMART" id="SM00248">
    <property type="entry name" value="ANK"/>
    <property type="match status" value="3"/>
</dbReference>
<dbReference type="Pfam" id="PF22939">
    <property type="entry name" value="WHD_GPIID"/>
    <property type="match status" value="1"/>
</dbReference>
<keyword evidence="2" id="KW-0040">ANK repeat</keyword>
<sequence>MSGCDGQRIARPKKKRIRLIVFWGFLTSLWLLYMVMEKTLSSGLKQKSLSLRGTTSWLACGNAYLVSRIGTVIVAFSYTGWRALGNGFSKRHSFSVIIDHLEDRASQNNNNKVLFFYFDYKQQSEQTPLMIPQTLLSQLPSTFPRLPSAALDLQSNMALGKGLPSWTDLKRVFLDLCNSSARVYVVFDAPDECDKNTNRGQILEFLKELMESPVRTLITSRPYPPDVHKLLSGCSQVLVEASDADVRSYVLEQIGQSDLLAANVIDDELREKITPSIVPKSEGMLLLPALQIENILSQTNKTEVCDALETLPTTLADSLDLTLERIKLQSKHSKTRAKLALSVLMWLSTVRRALTVQELQHAIATKPGLYHLDDLTDPRFFVDCCFGLVVVDQETSIVRLVHFSINEHLQSRKSELFPEADAALAATCLKYLLLTSTSGSAPEVDSVDIQAVCQEWRLIRYAADQWGFHAASRFDANIYEKVVQFCSSRSATKLWILCLEERLAQLGPYKEESWQCVMKQIKPGFSLLHIAAVYGIDKFAEECIKDDSYDVSQTDSQGVTPLRIAAGTGNNRVAEMLISANRNTSVNAADLNWKTALGHAAKEGQTEVVKTLLNSPAQIDVNIGGPLVHACCTIWCLKTEVVDLLLDRPDLDPNPNPLDYDCEPWFGMARSWEPALLAKLLAKPSFDPWRWRSPTKQMRDFWKRVAETDNDPECSGSGLSGVPGFAIVRMLELDERFRFSGLSALQLLWPPLYFANTNHTSEKIEEVDWMTLWTFGWRPTLREFLSANNISLTFVDSKRRGFVHYLALMGFEDYLRFSIR</sequence>
<evidence type="ECO:0000313" key="6">
    <source>
        <dbReference type="EMBL" id="CZR53536.1"/>
    </source>
</evidence>
<dbReference type="PANTHER" id="PTHR10039">
    <property type="entry name" value="AMELOGENIN"/>
    <property type="match status" value="1"/>
</dbReference>
<keyword evidence="3" id="KW-0472">Membrane</keyword>
<dbReference type="Pfam" id="PF24883">
    <property type="entry name" value="NPHP3_N"/>
    <property type="match status" value="1"/>
</dbReference>
<organism evidence="6 7">
    <name type="scientific">Phialocephala subalpina</name>
    <dbReference type="NCBI Taxonomy" id="576137"/>
    <lineage>
        <taxon>Eukaryota</taxon>
        <taxon>Fungi</taxon>
        <taxon>Dikarya</taxon>
        <taxon>Ascomycota</taxon>
        <taxon>Pezizomycotina</taxon>
        <taxon>Leotiomycetes</taxon>
        <taxon>Helotiales</taxon>
        <taxon>Mollisiaceae</taxon>
        <taxon>Phialocephala</taxon>
        <taxon>Phialocephala fortinii species complex</taxon>
    </lineage>
</organism>
<feature type="transmembrane region" description="Helical" evidence="3">
    <location>
        <begin position="17"/>
        <end position="36"/>
    </location>
</feature>
<dbReference type="OrthoDB" id="4772757at2759"/>
<dbReference type="InterPro" id="IPR056884">
    <property type="entry name" value="NPHP3-like_N"/>
</dbReference>
<evidence type="ECO:0000256" key="3">
    <source>
        <dbReference type="SAM" id="Phobius"/>
    </source>
</evidence>
<evidence type="ECO:0000259" key="4">
    <source>
        <dbReference type="Pfam" id="PF22939"/>
    </source>
</evidence>
<dbReference type="Pfam" id="PF12796">
    <property type="entry name" value="Ank_2"/>
    <property type="match status" value="1"/>
</dbReference>
<evidence type="ECO:0000256" key="2">
    <source>
        <dbReference type="PROSITE-ProRule" id="PRU00023"/>
    </source>
</evidence>
<feature type="domain" description="GPI inositol-deacylase winged helix" evidence="4">
    <location>
        <begin position="337"/>
        <end position="412"/>
    </location>
</feature>
<dbReference type="AlphaFoldDB" id="A0A1L7WL91"/>
<dbReference type="PROSITE" id="PS50088">
    <property type="entry name" value="ANK_REPEAT"/>
    <property type="match status" value="1"/>
</dbReference>
<reference evidence="6 7" key="1">
    <citation type="submission" date="2016-03" db="EMBL/GenBank/DDBJ databases">
        <authorList>
            <person name="Ploux O."/>
        </authorList>
    </citation>
    <scope>NUCLEOTIDE SEQUENCE [LARGE SCALE GENOMIC DNA]</scope>
    <source>
        <strain evidence="6 7">UAMH 11012</strain>
    </source>
</reference>
<dbReference type="Gene3D" id="3.40.50.300">
    <property type="entry name" value="P-loop containing nucleotide triphosphate hydrolases"/>
    <property type="match status" value="1"/>
</dbReference>
<gene>
    <name evidence="6" type="ORF">PAC_03415</name>
</gene>
<evidence type="ECO:0000256" key="1">
    <source>
        <dbReference type="ARBA" id="ARBA00022737"/>
    </source>
</evidence>
<dbReference type="InterPro" id="IPR027417">
    <property type="entry name" value="P-loop_NTPase"/>
</dbReference>
<dbReference type="InterPro" id="IPR002110">
    <property type="entry name" value="Ankyrin_rpt"/>
</dbReference>
<keyword evidence="3" id="KW-1133">Transmembrane helix</keyword>
<feature type="repeat" description="ANK" evidence="2">
    <location>
        <begin position="557"/>
        <end position="589"/>
    </location>
</feature>
<evidence type="ECO:0000313" key="7">
    <source>
        <dbReference type="Proteomes" id="UP000184330"/>
    </source>
</evidence>
<dbReference type="STRING" id="576137.A0A1L7WL91"/>
<dbReference type="EMBL" id="FJOG01000004">
    <property type="protein sequence ID" value="CZR53536.1"/>
    <property type="molecule type" value="Genomic_DNA"/>
</dbReference>
<keyword evidence="1" id="KW-0677">Repeat</keyword>